<reference evidence="9" key="1">
    <citation type="submission" date="2025-08" db="UniProtKB">
        <authorList>
            <consortium name="RefSeq"/>
        </authorList>
    </citation>
    <scope>IDENTIFICATION</scope>
    <source>
        <tissue evidence="9">Muscle</tissue>
    </source>
</reference>
<dbReference type="SMART" id="SM00368">
    <property type="entry name" value="LRR_RI"/>
    <property type="match status" value="1"/>
</dbReference>
<dbReference type="KEGG" id="ccar:122134668"/>
<keyword evidence="6" id="KW-0067">ATP-binding</keyword>
<evidence type="ECO:0000256" key="5">
    <source>
        <dbReference type="ARBA" id="ARBA00022741"/>
    </source>
</evidence>
<evidence type="ECO:0000256" key="1">
    <source>
        <dbReference type="ARBA" id="ARBA00004496"/>
    </source>
</evidence>
<dbReference type="AlphaFoldDB" id="A0A9Q9ZS22"/>
<dbReference type="Pfam" id="PF17779">
    <property type="entry name" value="WHD_NOD2"/>
    <property type="match status" value="1"/>
</dbReference>
<dbReference type="GO" id="GO:0005737">
    <property type="term" value="C:cytoplasm"/>
    <property type="evidence" value="ECO:0007669"/>
    <property type="project" value="UniProtKB-SubCell"/>
</dbReference>
<feature type="domain" description="NACHT LRR and PYD" evidence="7">
    <location>
        <begin position="201"/>
        <end position="322"/>
    </location>
</feature>
<keyword evidence="4" id="KW-0677">Repeat</keyword>
<evidence type="ECO:0000256" key="3">
    <source>
        <dbReference type="ARBA" id="ARBA00022614"/>
    </source>
</evidence>
<name>A0A9Q9ZS22_CYPCA</name>
<gene>
    <name evidence="9" type="primary">LOC122134668</name>
</gene>
<dbReference type="InterPro" id="IPR041075">
    <property type="entry name" value="NOD1/2_WH"/>
</dbReference>
<dbReference type="GeneID" id="122134668"/>
<dbReference type="GO" id="GO:0005524">
    <property type="term" value="F:ATP binding"/>
    <property type="evidence" value="ECO:0007669"/>
    <property type="project" value="UniProtKB-KW"/>
</dbReference>
<feature type="domain" description="NOD1/2 winged helix" evidence="8">
    <location>
        <begin position="140"/>
        <end position="199"/>
    </location>
</feature>
<dbReference type="InterPro" id="IPR051261">
    <property type="entry name" value="NLR"/>
</dbReference>
<sequence>MSNLIRGDLLPSALIWITSRPAAANQNSSKYINRVTEIQGFDEPQKEEYFKNKISDEHQASRIISHIRRVRSLHIMCHIPVFCWISSTVFEKLLKEDLSAEIPQTLTEMYIHFLLIQMNMMNQKYKERDPEKLLKSNREVIVKLAEVAFKQLMKGNVMFYEEDLRESSLDITDASVYSGICTEIFKDESVIHQRKVYYFIHLSVQEFLAAFYVFYCYLSSTMEALKSFNPMHNLHKSAVDKALESKNGHLDLFLRFLLGISLESNQRLLQDLLTHTENSSESIRRTTQYIKEKIKDGNGLSVERSINLFLCLLEVQDQSLSTELQEFVKSDKHKEKKLSPSHCSAIAYMLQISEEVLDELDLKKYNTSDEGRRRLIPAVINCRKALLADCNLTGQSNEIVSSSLQSSNAVLTELDLSNNDLQDSGVKLLSDWLKSSKCQLKILRYFGT</sequence>
<protein>
    <submittedName>
        <fullName evidence="9">Protein NLRC3-like</fullName>
    </submittedName>
</protein>
<evidence type="ECO:0000256" key="4">
    <source>
        <dbReference type="ARBA" id="ARBA00022737"/>
    </source>
</evidence>
<keyword evidence="2" id="KW-0963">Cytoplasm</keyword>
<dbReference type="RefSeq" id="XP_042571867.1">
    <property type="nucleotide sequence ID" value="XM_042715933.1"/>
</dbReference>
<keyword evidence="3" id="KW-0433">Leucine-rich repeat</keyword>
<keyword evidence="5" id="KW-0547">Nucleotide-binding</keyword>
<evidence type="ECO:0000256" key="2">
    <source>
        <dbReference type="ARBA" id="ARBA00022490"/>
    </source>
</evidence>
<dbReference type="OrthoDB" id="120976at2759"/>
<dbReference type="FunFam" id="3.80.10.10:FF:000325">
    <property type="entry name" value="Si:dkey-16p6.1"/>
    <property type="match status" value="1"/>
</dbReference>
<evidence type="ECO:0000259" key="8">
    <source>
        <dbReference type="Pfam" id="PF17779"/>
    </source>
</evidence>
<dbReference type="PANTHER" id="PTHR24106">
    <property type="entry name" value="NACHT, LRR AND CARD DOMAINS-CONTAINING"/>
    <property type="match status" value="1"/>
</dbReference>
<comment type="subcellular location">
    <subcellularLocation>
        <location evidence="1">Cytoplasm</location>
    </subcellularLocation>
</comment>
<accession>A0A9Q9ZS22</accession>
<proteinExistence type="predicted"/>
<evidence type="ECO:0000259" key="7">
    <source>
        <dbReference type="Pfam" id="PF17776"/>
    </source>
</evidence>
<evidence type="ECO:0000256" key="6">
    <source>
        <dbReference type="ARBA" id="ARBA00022840"/>
    </source>
</evidence>
<evidence type="ECO:0000313" key="9">
    <source>
        <dbReference type="RefSeq" id="XP_042571867.1"/>
    </source>
</evidence>
<organism evidence="9">
    <name type="scientific">Cyprinus carpio</name>
    <name type="common">Common carp</name>
    <dbReference type="NCBI Taxonomy" id="7962"/>
    <lineage>
        <taxon>Eukaryota</taxon>
        <taxon>Metazoa</taxon>
        <taxon>Chordata</taxon>
        <taxon>Craniata</taxon>
        <taxon>Vertebrata</taxon>
        <taxon>Euteleostomi</taxon>
        <taxon>Actinopterygii</taxon>
        <taxon>Neopterygii</taxon>
        <taxon>Teleostei</taxon>
        <taxon>Ostariophysi</taxon>
        <taxon>Cypriniformes</taxon>
        <taxon>Cyprinidae</taxon>
        <taxon>Cyprininae</taxon>
        <taxon>Cyprinus</taxon>
    </lineage>
</organism>
<dbReference type="Pfam" id="PF17776">
    <property type="entry name" value="NLRC4_HD2"/>
    <property type="match status" value="1"/>
</dbReference>
<dbReference type="InterPro" id="IPR041267">
    <property type="entry name" value="NLRP_HD2"/>
</dbReference>
<dbReference type="Proteomes" id="UP001155660">
    <property type="component" value="Chromosome A25"/>
</dbReference>